<dbReference type="PANTHER" id="PTHR42085:SF1">
    <property type="entry name" value="F-BOX DOMAIN-CONTAINING PROTEIN"/>
    <property type="match status" value="1"/>
</dbReference>
<dbReference type="GeneID" id="55994255"/>
<evidence type="ECO:0000313" key="2">
    <source>
        <dbReference type="EMBL" id="QKX59624.1"/>
    </source>
</evidence>
<dbReference type="Pfam" id="PF20150">
    <property type="entry name" value="2EXR"/>
    <property type="match status" value="1"/>
</dbReference>
<organism evidence="2 3">
    <name type="scientific">Talaromyces rugulosus</name>
    <name type="common">Penicillium rugulosum</name>
    <dbReference type="NCBI Taxonomy" id="121627"/>
    <lineage>
        <taxon>Eukaryota</taxon>
        <taxon>Fungi</taxon>
        <taxon>Dikarya</taxon>
        <taxon>Ascomycota</taxon>
        <taxon>Pezizomycotina</taxon>
        <taxon>Eurotiomycetes</taxon>
        <taxon>Eurotiomycetidae</taxon>
        <taxon>Eurotiales</taxon>
        <taxon>Trichocomaceae</taxon>
        <taxon>Talaromyces</taxon>
        <taxon>Talaromyces sect. Islandici</taxon>
    </lineage>
</organism>
<protein>
    <recommendedName>
        <fullName evidence="1">2EXR domain-containing protein</fullName>
    </recommendedName>
</protein>
<dbReference type="Proteomes" id="UP000509510">
    <property type="component" value="Chromosome III"/>
</dbReference>
<dbReference type="EMBL" id="CP055900">
    <property type="protein sequence ID" value="QKX59624.1"/>
    <property type="molecule type" value="Genomic_DNA"/>
</dbReference>
<gene>
    <name evidence="2" type="ORF">TRUGW13939_06761</name>
</gene>
<proteinExistence type="predicted"/>
<keyword evidence="3" id="KW-1185">Reference proteome</keyword>
<evidence type="ECO:0000259" key="1">
    <source>
        <dbReference type="Pfam" id="PF20150"/>
    </source>
</evidence>
<dbReference type="AlphaFoldDB" id="A0A7H8QZQ4"/>
<evidence type="ECO:0000313" key="3">
    <source>
        <dbReference type="Proteomes" id="UP000509510"/>
    </source>
</evidence>
<sequence>MVRKKFLKKISKISERDKHAQPFRFMNLPPELRVEVYRLALVKQGNKYERVKYTLRPPALAQVCKQLRAEALPIYYGENAFYISMDIDVIGYEEGMYPFREDDDSQLNKFLDMCSTIVSTGCLQFITNLEVNYSEPVFEDSYNYLLGLEFTRDSDISTQNGRIGDDNLDWDDAEAVTEAFNATLKRSVGYDAEMREHVPVADIIKVLFALARHCHSANRCVRLSWDFGH</sequence>
<accession>A0A7H8QZQ4</accession>
<dbReference type="InterPro" id="IPR038883">
    <property type="entry name" value="AN11006-like"/>
</dbReference>
<dbReference type="KEGG" id="trg:TRUGW13939_06761"/>
<dbReference type="OrthoDB" id="62952at2759"/>
<dbReference type="RefSeq" id="XP_035345802.1">
    <property type="nucleotide sequence ID" value="XM_035489909.1"/>
</dbReference>
<dbReference type="InterPro" id="IPR045518">
    <property type="entry name" value="2EXR"/>
</dbReference>
<name>A0A7H8QZQ4_TALRU</name>
<dbReference type="PANTHER" id="PTHR42085">
    <property type="entry name" value="F-BOX DOMAIN-CONTAINING PROTEIN"/>
    <property type="match status" value="1"/>
</dbReference>
<feature type="domain" description="2EXR" evidence="1">
    <location>
        <begin position="24"/>
        <end position="90"/>
    </location>
</feature>
<reference evidence="3" key="1">
    <citation type="submission" date="2020-06" db="EMBL/GenBank/DDBJ databases">
        <title>A chromosome-scale genome assembly of Talaromyces rugulosus W13939.</title>
        <authorList>
            <person name="Wang B."/>
            <person name="Guo L."/>
            <person name="Ye K."/>
            <person name="Wang L."/>
        </authorList>
    </citation>
    <scope>NUCLEOTIDE SEQUENCE [LARGE SCALE GENOMIC DNA]</scope>
    <source>
        <strain evidence="3">W13939</strain>
    </source>
</reference>